<organism evidence="2 3">
    <name type="scientific">Thermocatellispora tengchongensis</name>
    <dbReference type="NCBI Taxonomy" id="1073253"/>
    <lineage>
        <taxon>Bacteria</taxon>
        <taxon>Bacillati</taxon>
        <taxon>Actinomycetota</taxon>
        <taxon>Actinomycetes</taxon>
        <taxon>Streptosporangiales</taxon>
        <taxon>Streptosporangiaceae</taxon>
        <taxon>Thermocatellispora</taxon>
    </lineage>
</organism>
<comment type="caution">
    <text evidence="2">The sequence shown here is derived from an EMBL/GenBank/DDBJ whole genome shotgun (WGS) entry which is preliminary data.</text>
</comment>
<reference evidence="2 3" key="1">
    <citation type="submission" date="2020-08" db="EMBL/GenBank/DDBJ databases">
        <title>Genomic Encyclopedia of Type Strains, Phase IV (KMG-IV): sequencing the most valuable type-strain genomes for metagenomic binning, comparative biology and taxonomic classification.</title>
        <authorList>
            <person name="Goeker M."/>
        </authorList>
    </citation>
    <scope>NUCLEOTIDE SEQUENCE [LARGE SCALE GENOMIC DNA]</scope>
    <source>
        <strain evidence="2 3">DSM 45615</strain>
    </source>
</reference>
<evidence type="ECO:0000313" key="2">
    <source>
        <dbReference type="EMBL" id="MBB5135999.1"/>
    </source>
</evidence>
<sequence length="322" mass="32507">MIDFRYHLVSIIAIFLALSVGIVLGATFLQEPAIRLAEQTVVQVRQNNNDLLSQVEELRRTSGETDAFVANATQALVQGDLAGERVLLVEPPGVTPAIRDATQQVLTQSGAAVSGRITLTDKYLDPQQLNLVDQLATAAKPADMTFPAGATAYDKAGALLAAAVVTGDSAEAGRENPAATGVLDAFQKGDLITLSGEPALRATLAVVLAPADPYEGEGADTRNGALIALATALDAADAATVVAGPQTSAAAGGLIAALRDSGEASSVVSGVDTADLPAGRIVVVYALREQLAGDAGQYGLGAGASAFEPAPVPTPTPSASGG</sequence>
<keyword evidence="1" id="KW-0175">Coiled coil</keyword>
<dbReference type="RefSeq" id="WP_185052897.1">
    <property type="nucleotide sequence ID" value="NZ_BAABIX010000084.1"/>
</dbReference>
<protein>
    <recommendedName>
        <fullName evidence="4">Copper transporter</fullName>
    </recommendedName>
</protein>
<dbReference type="InterPro" id="IPR021522">
    <property type="entry name" value="MctB"/>
</dbReference>
<dbReference type="GO" id="GO:0055070">
    <property type="term" value="P:copper ion homeostasis"/>
    <property type="evidence" value="ECO:0007669"/>
    <property type="project" value="InterPro"/>
</dbReference>
<proteinExistence type="predicted"/>
<accession>A0A840PAG8</accession>
<dbReference type="GO" id="GO:0016020">
    <property type="term" value="C:membrane"/>
    <property type="evidence" value="ECO:0007669"/>
    <property type="project" value="InterPro"/>
</dbReference>
<feature type="coiled-coil region" evidence="1">
    <location>
        <begin position="34"/>
        <end position="61"/>
    </location>
</feature>
<dbReference type="AlphaFoldDB" id="A0A840PAG8"/>
<dbReference type="Proteomes" id="UP000578449">
    <property type="component" value="Unassembled WGS sequence"/>
</dbReference>
<gene>
    <name evidence="2" type="ORF">HNP84_005743</name>
</gene>
<dbReference type="Pfam" id="PF11382">
    <property type="entry name" value="MctB"/>
    <property type="match status" value="1"/>
</dbReference>
<keyword evidence="3" id="KW-1185">Reference proteome</keyword>
<evidence type="ECO:0000313" key="3">
    <source>
        <dbReference type="Proteomes" id="UP000578449"/>
    </source>
</evidence>
<dbReference type="EMBL" id="JACHGN010000012">
    <property type="protein sequence ID" value="MBB5135999.1"/>
    <property type="molecule type" value="Genomic_DNA"/>
</dbReference>
<name>A0A840PAG8_9ACTN</name>
<evidence type="ECO:0008006" key="4">
    <source>
        <dbReference type="Google" id="ProtNLM"/>
    </source>
</evidence>
<evidence type="ECO:0000256" key="1">
    <source>
        <dbReference type="SAM" id="Coils"/>
    </source>
</evidence>